<feature type="region of interest" description="Disordered" evidence="15">
    <location>
        <begin position="1764"/>
        <end position="1785"/>
    </location>
</feature>
<feature type="domain" description="Fibronectin type-III" evidence="18">
    <location>
        <begin position="1602"/>
        <end position="1702"/>
    </location>
</feature>
<dbReference type="FunFam" id="2.60.40.10:FF:000028">
    <property type="entry name" value="Neuronal cell adhesion molecule"/>
    <property type="match status" value="2"/>
</dbReference>
<feature type="domain" description="Fibronectin type-III" evidence="18">
    <location>
        <begin position="1031"/>
        <end position="1127"/>
    </location>
</feature>
<feature type="domain" description="Fibronectin type-III" evidence="18">
    <location>
        <begin position="927"/>
        <end position="1026"/>
    </location>
</feature>
<feature type="domain" description="Fibronectin type-III" evidence="18">
    <location>
        <begin position="433"/>
        <end position="529"/>
    </location>
</feature>
<keyword evidence="3 16" id="KW-0812">Transmembrane</keyword>
<dbReference type="FunFam" id="2.60.40.10:FF:000231">
    <property type="entry name" value="Sidekick cell adhesion molecule 2"/>
    <property type="match status" value="1"/>
</dbReference>
<dbReference type="Pfam" id="PF07679">
    <property type="entry name" value="I-set"/>
    <property type="match status" value="3"/>
</dbReference>
<dbReference type="SMART" id="SM00408">
    <property type="entry name" value="IGc2"/>
    <property type="match status" value="3"/>
</dbReference>
<dbReference type="FunFam" id="2.60.40.10:FF:000360">
    <property type="entry name" value="Sidekick cell adhesion molecule 2"/>
    <property type="match status" value="1"/>
</dbReference>
<dbReference type="GeneTree" id="ENSGT00940000157747"/>
<dbReference type="CDD" id="cd00063">
    <property type="entry name" value="FN3"/>
    <property type="match status" value="11"/>
</dbReference>
<dbReference type="GO" id="GO:0005886">
    <property type="term" value="C:plasma membrane"/>
    <property type="evidence" value="ECO:0007669"/>
    <property type="project" value="UniProtKB-SubCell"/>
</dbReference>
<sequence length="1917" mass="210228">VKCGRGQQVVLEGNRLVLTCPAGGSWPLQYRWTLNNSNITDWTSQYRLSIPSLKRTDAGLYQCIVRNRMGAVMHRRTDVHVAFMGSFSAEEQRKTATQGKAAIISLPPLPSFPQPLVTWYKDGHKIIPNNRIAITLDNQLVVLATTAADAGRYHVEAVNEMTGENATSPASELVAPAMVIGPKNTTVVAGKEATMECIANARIEWYKDAVPLSILANPRYKVNAATGLTVRRVQPGDGGIFQCFARSPAGETQAHTELLVSSVAPTLTFPPSDQTVTDGDTRIVASGSVQVPRFLLLQSGGLQIQPVSFQDSGDFTCIATNTEGTTNASATLTVWTRSVISVPPVDQRVIKGTTAVLDCNATHDSRINISFNWDRSGVAVLSSSGGRVSIRQGSLTISQTWSGDIGDYTCTVTSKAGNDSRSVRLEVIELPHSPRSLTARLNDSDSRSVHLSWLRPFDGNSPLLHYVLELSENNSPWKVYLSEVDPSVTEVSVGGLTPARTYQFRLCAVNQVGRGQYSAETQRMMLREEAPSAPPNNIVASGRTNQSIMVQWQPPPESELNGVLRGYVLRYRLAGLPGDYQEKNISSPETNYCLLKDLIIWTQYQIQVAAYTGAGLGVYSSPVTEYTLQGVPTAPPQEVEVVAINSTTIRFTWNPPPQQFINGINQGYKLLVWLEQSPEDVTVVTITPDYPSSRHTGLVSGLRKFTWYYGSILCFTTPGDGPRSPPNLLQTHEDKPGPVRQLSFTEILDKSLRVSWAEPEEKNGIITGYTLWWEVPGAESSRAERSLSNSTLQFQLTGLTSTTTYTIQVAALTAAGQGVVTSSTISTGVPPELPGAPSNLVISNISPRAATLRFRPGSDGKTAISRWIVEGQVSVCFTCMCASVTLCLLPFFWTDQFRMQQVNIVGASPMSATSRLIQTLQAAPDTHPSNLNLVSATQTSLCFSWKPLPESEYNSSPETMGYRLRVWRTDGDGEDRTDDVKGDVGTTEVTIEGLSPWTQYQVQIQAFNSIGAGPWSPTAAALTAESVPSGYPLNVSAEAVSSSRIMLTWSTLPRSQRNGVILGYKVWYDEKDSEGSPKVQVVEGEGNFSLLLGALQKYTMYVLRVLAFTRLGDGPPSNPILLRTKEDVPGPPVRMVFPEVRSTSVRVVWQPPAFPNGIILGYQISYRLDSRNPLRWTTVEVGSNARQFTVTGLSSEQTYRFQLTARTAVGWGEPQDALVVTTERRERPVPPRKLSVPQDEVESCRLHLYWFAGSSGSCPLRYFTLQFMELPSGPWKTHTADIPHNVTSWTIDRLKPFTSYKFRMFSTNDVGDSVLSKETETVTTLQDVPNEPPVILSVKPFTTTSVLVQWKSFYSPKTNVCCLFAELKKFKRYQIVMTSYNIIGESPPSDPIEVSVGEAAPSVAPQSIKVSAVSPSSLEVTWDTPPLETQNGLIQGYKIHYWERENQNQSEKVKVIFVPDTRVHLTNLSSYTPYLVTLTAFNTAGDGPPSDPRGARTLQSAPSQPNYLSFSEVTGGSVNVSWGTPLTPNGQVEGYRVIYHPTAPVQGVSKVVTVDVKGSWQRWLKVRDLVRGSIYTFSVQALTVSYGPPIQANVTAQPVKGTPGAPMDMSITKTSSALTIHWSEGEVGSAPVMGYVIEARPSDEGVWDSFIRLLPPSSRSVSVPLERLRSGISYEFRVIAVNRHGYGQPSTPSVALRPFYEEWWFLLVMALVGLILILVLVFALLLHGHSTKYKTCGTGLHLLTLDNGGFTALELNSRTLNTKNSFLKKNGTRSPPRPSPGGLHYSDDDICNNYNGAVLTESTTLTEKPTEVSESELTDSDYEDEQPKHSFVNHYMSDPTYYNSWKRQPKGLKGMAAPFGYEECATADTEPYYQTVVTQHSTGGAYTPTGQPAHTHVNPNTNPPGSRTPVTGFSSFV</sequence>
<keyword evidence="6" id="KW-0130">Cell adhesion</keyword>
<evidence type="ECO:0000256" key="15">
    <source>
        <dbReference type="SAM" id="MobiDB-lite"/>
    </source>
</evidence>
<accession>A0A8C6LSR7</accession>
<dbReference type="FunFam" id="2.60.40.10:FF:000158">
    <property type="entry name" value="Sidekick cell adhesion molecule 2"/>
    <property type="match status" value="1"/>
</dbReference>
<evidence type="ECO:0000256" key="10">
    <source>
        <dbReference type="ARBA" id="ARBA00023157"/>
    </source>
</evidence>
<evidence type="ECO:0000259" key="17">
    <source>
        <dbReference type="PROSITE" id="PS50835"/>
    </source>
</evidence>
<keyword evidence="4" id="KW-0732">Signal</keyword>
<feature type="transmembrane region" description="Helical" evidence="16">
    <location>
        <begin position="1703"/>
        <end position="1726"/>
    </location>
</feature>
<dbReference type="SUPFAM" id="SSF48726">
    <property type="entry name" value="Immunoglobulin"/>
    <property type="match status" value="5"/>
</dbReference>
<dbReference type="InterPro" id="IPR036179">
    <property type="entry name" value="Ig-like_dom_sf"/>
</dbReference>
<feature type="domain" description="Fibronectin type-III" evidence="18">
    <location>
        <begin position="1230"/>
        <end position="1327"/>
    </location>
</feature>
<keyword evidence="20" id="KW-1185">Reference proteome</keyword>
<name>A0A8C6LSR7_NOTFU</name>
<dbReference type="Ensembl" id="ENSNFUT00015023783.1">
    <property type="protein sequence ID" value="ENSNFUP00015022743.1"/>
    <property type="gene ID" value="ENSNFUG00015008616.1"/>
</dbReference>
<dbReference type="FunFam" id="2.60.40.10:FF:000301">
    <property type="entry name" value="Sidekick cell adhesion molecule 2"/>
    <property type="match status" value="1"/>
</dbReference>
<dbReference type="InterPro" id="IPR013098">
    <property type="entry name" value="Ig_I-set"/>
</dbReference>
<keyword evidence="7 16" id="KW-1133">Transmembrane helix</keyword>
<feature type="domain" description="Fibronectin type-III" evidence="18">
    <location>
        <begin position="1501"/>
        <end position="1601"/>
    </location>
</feature>
<comment type="similarity">
    <text evidence="14">Belongs to the sidekick family.</text>
</comment>
<comment type="subcellular location">
    <subcellularLocation>
        <location evidence="1">Cell membrane</location>
        <topology evidence="1">Single-pass type I membrane protein</topology>
    </subcellularLocation>
    <subcellularLocation>
        <location evidence="13">Synapse</location>
    </subcellularLocation>
</comment>
<feature type="region of interest" description="Disordered" evidence="15">
    <location>
        <begin position="1802"/>
        <end position="1825"/>
    </location>
</feature>
<dbReference type="GO" id="GO:0045202">
    <property type="term" value="C:synapse"/>
    <property type="evidence" value="ECO:0007669"/>
    <property type="project" value="UniProtKB-SubCell"/>
</dbReference>
<dbReference type="FunFam" id="2.60.40.10:FF:000202">
    <property type="entry name" value="Sidekick cell adhesion molecule 1"/>
    <property type="match status" value="1"/>
</dbReference>
<dbReference type="FunFam" id="2.60.40.10:FF:000177">
    <property type="entry name" value="Sidekick cell adhesion molecule 2"/>
    <property type="match status" value="1"/>
</dbReference>
<evidence type="ECO:0000256" key="9">
    <source>
        <dbReference type="ARBA" id="ARBA00023136"/>
    </source>
</evidence>
<dbReference type="SMART" id="SM00060">
    <property type="entry name" value="FN3"/>
    <property type="match status" value="13"/>
</dbReference>
<feature type="domain" description="Ig-like" evidence="17">
    <location>
        <begin position="1"/>
        <end position="80"/>
    </location>
</feature>
<dbReference type="PANTHER" id="PTHR44170">
    <property type="entry name" value="PROTEIN SIDEKICK"/>
    <property type="match status" value="1"/>
</dbReference>
<feature type="domain" description="Fibronectin type-III" evidence="18">
    <location>
        <begin position="1131"/>
        <end position="1225"/>
    </location>
</feature>
<feature type="domain" description="Ig-like" evidence="17">
    <location>
        <begin position="176"/>
        <end position="261"/>
    </location>
</feature>
<feature type="compositionally biased region" description="Acidic residues" evidence="15">
    <location>
        <begin position="1813"/>
        <end position="1824"/>
    </location>
</feature>
<dbReference type="Pfam" id="PF00041">
    <property type="entry name" value="fn3"/>
    <property type="match status" value="10"/>
</dbReference>
<dbReference type="InterPro" id="IPR007110">
    <property type="entry name" value="Ig-like_dom"/>
</dbReference>
<evidence type="ECO:0000256" key="4">
    <source>
        <dbReference type="ARBA" id="ARBA00022729"/>
    </source>
</evidence>
<reference evidence="19" key="2">
    <citation type="submission" date="2025-08" db="UniProtKB">
        <authorList>
            <consortium name="Ensembl"/>
        </authorList>
    </citation>
    <scope>IDENTIFICATION</scope>
</reference>
<dbReference type="Pfam" id="PF13927">
    <property type="entry name" value="Ig_3"/>
    <property type="match status" value="1"/>
</dbReference>
<dbReference type="SMART" id="SM00409">
    <property type="entry name" value="IG"/>
    <property type="match status" value="5"/>
</dbReference>
<keyword evidence="8" id="KW-0770">Synapse</keyword>
<reference evidence="19" key="3">
    <citation type="submission" date="2025-09" db="UniProtKB">
        <authorList>
            <consortium name="Ensembl"/>
        </authorList>
    </citation>
    <scope>IDENTIFICATION</scope>
</reference>
<evidence type="ECO:0000256" key="1">
    <source>
        <dbReference type="ARBA" id="ARBA00004251"/>
    </source>
</evidence>
<evidence type="ECO:0000256" key="13">
    <source>
        <dbReference type="ARBA" id="ARBA00034103"/>
    </source>
</evidence>
<dbReference type="PROSITE" id="PS50853">
    <property type="entry name" value="FN3"/>
    <property type="match status" value="11"/>
</dbReference>
<dbReference type="FunFam" id="2.60.40.10:FF:000359">
    <property type="entry name" value="Sidekick cell adhesion molecule 2"/>
    <property type="match status" value="1"/>
</dbReference>
<feature type="domain" description="Fibronectin type-III" evidence="18">
    <location>
        <begin position="738"/>
        <end position="832"/>
    </location>
</feature>
<keyword evidence="11" id="KW-0325">Glycoprotein</keyword>
<feature type="domain" description="Fibronectin type-III" evidence="18">
    <location>
        <begin position="534"/>
        <end position="630"/>
    </location>
</feature>
<evidence type="ECO:0000256" key="6">
    <source>
        <dbReference type="ARBA" id="ARBA00022889"/>
    </source>
</evidence>
<dbReference type="InterPro" id="IPR003599">
    <property type="entry name" value="Ig_sub"/>
</dbReference>
<keyword evidence="9 16" id="KW-0472">Membrane</keyword>
<dbReference type="FunFam" id="2.60.40.10:FF:000206">
    <property type="entry name" value="Sidekick cell adhesion molecule 2"/>
    <property type="match status" value="1"/>
</dbReference>
<evidence type="ECO:0000256" key="12">
    <source>
        <dbReference type="ARBA" id="ARBA00023319"/>
    </source>
</evidence>
<dbReference type="PANTHER" id="PTHR44170:SF49">
    <property type="entry name" value="PROTEIN SIDEKICK-1 ISOFORM X1"/>
    <property type="match status" value="1"/>
</dbReference>
<evidence type="ECO:0000313" key="20">
    <source>
        <dbReference type="Proteomes" id="UP000694548"/>
    </source>
</evidence>
<evidence type="ECO:0000256" key="7">
    <source>
        <dbReference type="ARBA" id="ARBA00022989"/>
    </source>
</evidence>
<dbReference type="InterPro" id="IPR036116">
    <property type="entry name" value="FN3_sf"/>
</dbReference>
<evidence type="ECO:0000256" key="2">
    <source>
        <dbReference type="ARBA" id="ARBA00022475"/>
    </source>
</evidence>
<proteinExistence type="inferred from homology"/>
<dbReference type="Gene3D" id="2.60.40.10">
    <property type="entry name" value="Immunoglobulins"/>
    <property type="match status" value="17"/>
</dbReference>
<keyword evidence="2" id="KW-1003">Cell membrane</keyword>
<evidence type="ECO:0000313" key="19">
    <source>
        <dbReference type="Ensembl" id="ENSNFUP00015022743.1"/>
    </source>
</evidence>
<evidence type="ECO:0000259" key="18">
    <source>
        <dbReference type="PROSITE" id="PS50853"/>
    </source>
</evidence>
<evidence type="ECO:0000256" key="5">
    <source>
        <dbReference type="ARBA" id="ARBA00022737"/>
    </source>
</evidence>
<feature type="domain" description="Ig-like" evidence="17">
    <location>
        <begin position="337"/>
        <end position="426"/>
    </location>
</feature>
<dbReference type="InterPro" id="IPR003961">
    <property type="entry name" value="FN3_dom"/>
</dbReference>
<feature type="region of interest" description="Disordered" evidence="15">
    <location>
        <begin position="1888"/>
        <end position="1917"/>
    </location>
</feature>
<evidence type="ECO:0000256" key="3">
    <source>
        <dbReference type="ARBA" id="ARBA00022692"/>
    </source>
</evidence>
<protein>
    <submittedName>
        <fullName evidence="19">Sidekick cell adhesion molecule 1</fullName>
    </submittedName>
</protein>
<dbReference type="PROSITE" id="PS50835">
    <property type="entry name" value="IG_LIKE"/>
    <property type="match status" value="3"/>
</dbReference>
<reference evidence="19" key="1">
    <citation type="submission" date="2014-08" db="EMBL/GenBank/DDBJ databases">
        <authorList>
            <person name="Senf B."/>
            <person name="Petzold A."/>
            <person name="Downie B.R."/>
            <person name="Koch P."/>
            <person name="Platzer M."/>
        </authorList>
    </citation>
    <scope>NUCLEOTIDE SEQUENCE [LARGE SCALE GENOMIC DNA]</scope>
    <source>
        <strain evidence="19">GRZ</strain>
    </source>
</reference>
<keyword evidence="10" id="KW-1015">Disulfide bond</keyword>
<evidence type="ECO:0000256" key="11">
    <source>
        <dbReference type="ARBA" id="ARBA00023180"/>
    </source>
</evidence>
<evidence type="ECO:0000256" key="16">
    <source>
        <dbReference type="SAM" id="Phobius"/>
    </source>
</evidence>
<gene>
    <name evidence="19" type="primary">SDK1</name>
</gene>
<feature type="domain" description="Fibronectin type-III" evidence="18">
    <location>
        <begin position="635"/>
        <end position="734"/>
    </location>
</feature>
<dbReference type="InterPro" id="IPR013783">
    <property type="entry name" value="Ig-like_fold"/>
</dbReference>
<dbReference type="Proteomes" id="UP000694548">
    <property type="component" value="Chromosome sgr02"/>
</dbReference>
<keyword evidence="12" id="KW-0393">Immunoglobulin domain</keyword>
<evidence type="ECO:0000256" key="8">
    <source>
        <dbReference type="ARBA" id="ARBA00023018"/>
    </source>
</evidence>
<dbReference type="PRINTS" id="PR00014">
    <property type="entry name" value="FNTYPEIII"/>
</dbReference>
<evidence type="ECO:0000256" key="14">
    <source>
        <dbReference type="ARBA" id="ARBA00061621"/>
    </source>
</evidence>
<organism evidence="19 20">
    <name type="scientific">Nothobranchius furzeri</name>
    <name type="common">Turquoise killifish</name>
    <dbReference type="NCBI Taxonomy" id="105023"/>
    <lineage>
        <taxon>Eukaryota</taxon>
        <taxon>Metazoa</taxon>
        <taxon>Chordata</taxon>
        <taxon>Craniata</taxon>
        <taxon>Vertebrata</taxon>
        <taxon>Euteleostomi</taxon>
        <taxon>Actinopterygii</taxon>
        <taxon>Neopterygii</taxon>
        <taxon>Teleostei</taxon>
        <taxon>Neoteleostei</taxon>
        <taxon>Acanthomorphata</taxon>
        <taxon>Ovalentaria</taxon>
        <taxon>Atherinomorphae</taxon>
        <taxon>Cyprinodontiformes</taxon>
        <taxon>Nothobranchiidae</taxon>
        <taxon>Nothobranchius</taxon>
    </lineage>
</organism>
<feature type="domain" description="Fibronectin type-III" evidence="18">
    <location>
        <begin position="1404"/>
        <end position="1500"/>
    </location>
</feature>
<keyword evidence="5" id="KW-0677">Repeat</keyword>
<dbReference type="InterPro" id="IPR003598">
    <property type="entry name" value="Ig_sub2"/>
</dbReference>
<dbReference type="SUPFAM" id="SSF49265">
    <property type="entry name" value="Fibronectin type III"/>
    <property type="match status" value="7"/>
</dbReference>
<dbReference type="GO" id="GO:0098609">
    <property type="term" value="P:cell-cell adhesion"/>
    <property type="evidence" value="ECO:0007669"/>
    <property type="project" value="TreeGrafter"/>
</dbReference>